<dbReference type="AlphaFoldDB" id="A0A453SK20"/>
<organism evidence="1 2">
    <name type="scientific">Aegilops tauschii subsp. strangulata</name>
    <name type="common">Goatgrass</name>
    <dbReference type="NCBI Taxonomy" id="200361"/>
    <lineage>
        <taxon>Eukaryota</taxon>
        <taxon>Viridiplantae</taxon>
        <taxon>Streptophyta</taxon>
        <taxon>Embryophyta</taxon>
        <taxon>Tracheophyta</taxon>
        <taxon>Spermatophyta</taxon>
        <taxon>Magnoliopsida</taxon>
        <taxon>Liliopsida</taxon>
        <taxon>Poales</taxon>
        <taxon>Poaceae</taxon>
        <taxon>BOP clade</taxon>
        <taxon>Pooideae</taxon>
        <taxon>Triticodae</taxon>
        <taxon>Triticeae</taxon>
        <taxon>Triticinae</taxon>
        <taxon>Aegilops</taxon>
    </lineage>
</organism>
<protein>
    <submittedName>
        <fullName evidence="1">Uncharacterized protein</fullName>
    </submittedName>
</protein>
<dbReference type="EnsemblPlants" id="AET7Gv20966800.8">
    <property type="protein sequence ID" value="AET7Gv20966800.8"/>
    <property type="gene ID" value="AET7Gv20966800"/>
</dbReference>
<reference evidence="2" key="2">
    <citation type="journal article" date="2017" name="Nat. Plants">
        <title>The Aegilops tauschii genome reveals multiple impacts of transposons.</title>
        <authorList>
            <person name="Zhao G."/>
            <person name="Zou C."/>
            <person name="Li K."/>
            <person name="Wang K."/>
            <person name="Li T."/>
            <person name="Gao L."/>
            <person name="Zhang X."/>
            <person name="Wang H."/>
            <person name="Yang Z."/>
            <person name="Liu X."/>
            <person name="Jiang W."/>
            <person name="Mao L."/>
            <person name="Kong X."/>
            <person name="Jiao Y."/>
            <person name="Jia J."/>
        </authorList>
    </citation>
    <scope>NUCLEOTIDE SEQUENCE [LARGE SCALE GENOMIC DNA]</scope>
    <source>
        <strain evidence="2">cv. AL8/78</strain>
    </source>
</reference>
<proteinExistence type="predicted"/>
<sequence length="63" mass="7136">MLIPGKTNVRSILVYFQSEMKVIHPCILGNGNLLMICRTKIAITQVNYICTVRTSLDSHMPEE</sequence>
<name>A0A453SK20_AEGTS</name>
<keyword evidence="2" id="KW-1185">Reference proteome</keyword>
<dbReference type="Proteomes" id="UP000015105">
    <property type="component" value="Chromosome 7D"/>
</dbReference>
<reference evidence="1" key="5">
    <citation type="journal article" date="2021" name="G3 (Bethesda)">
        <title>Aegilops tauschii genome assembly Aet v5.0 features greater sequence contiguity and improved annotation.</title>
        <authorList>
            <person name="Wang L."/>
            <person name="Zhu T."/>
            <person name="Rodriguez J.C."/>
            <person name="Deal K.R."/>
            <person name="Dubcovsky J."/>
            <person name="McGuire P.E."/>
            <person name="Lux T."/>
            <person name="Spannagl M."/>
            <person name="Mayer K.F.X."/>
            <person name="Baldrich P."/>
            <person name="Meyers B.C."/>
            <person name="Huo N."/>
            <person name="Gu Y.Q."/>
            <person name="Zhou H."/>
            <person name="Devos K.M."/>
            <person name="Bennetzen J.L."/>
            <person name="Unver T."/>
            <person name="Budak H."/>
            <person name="Gulick P.J."/>
            <person name="Galiba G."/>
            <person name="Kalapos B."/>
            <person name="Nelson D.R."/>
            <person name="Li P."/>
            <person name="You F.M."/>
            <person name="Luo M.C."/>
            <person name="Dvorak J."/>
        </authorList>
    </citation>
    <scope>NUCLEOTIDE SEQUENCE [LARGE SCALE GENOMIC DNA]</scope>
    <source>
        <strain evidence="1">cv. AL8/78</strain>
    </source>
</reference>
<dbReference type="Gramene" id="AET7Gv20966800.8">
    <property type="protein sequence ID" value="AET7Gv20966800.8"/>
    <property type="gene ID" value="AET7Gv20966800"/>
</dbReference>
<reference evidence="1" key="4">
    <citation type="submission" date="2019-03" db="UniProtKB">
        <authorList>
            <consortium name="EnsemblPlants"/>
        </authorList>
    </citation>
    <scope>IDENTIFICATION</scope>
</reference>
<reference evidence="2" key="1">
    <citation type="journal article" date="2014" name="Science">
        <title>Ancient hybridizations among the ancestral genomes of bread wheat.</title>
        <authorList>
            <consortium name="International Wheat Genome Sequencing Consortium,"/>
            <person name="Marcussen T."/>
            <person name="Sandve S.R."/>
            <person name="Heier L."/>
            <person name="Spannagl M."/>
            <person name="Pfeifer M."/>
            <person name="Jakobsen K.S."/>
            <person name="Wulff B.B."/>
            <person name="Steuernagel B."/>
            <person name="Mayer K.F."/>
            <person name="Olsen O.A."/>
        </authorList>
    </citation>
    <scope>NUCLEOTIDE SEQUENCE [LARGE SCALE GENOMIC DNA]</scope>
    <source>
        <strain evidence="2">cv. AL8/78</strain>
    </source>
</reference>
<evidence type="ECO:0000313" key="1">
    <source>
        <dbReference type="EnsemblPlants" id="AET7Gv20966800.8"/>
    </source>
</evidence>
<reference evidence="1" key="3">
    <citation type="journal article" date="2017" name="Nature">
        <title>Genome sequence of the progenitor of the wheat D genome Aegilops tauschii.</title>
        <authorList>
            <person name="Luo M.C."/>
            <person name="Gu Y.Q."/>
            <person name="Puiu D."/>
            <person name="Wang H."/>
            <person name="Twardziok S.O."/>
            <person name="Deal K.R."/>
            <person name="Huo N."/>
            <person name="Zhu T."/>
            <person name="Wang L."/>
            <person name="Wang Y."/>
            <person name="McGuire P.E."/>
            <person name="Liu S."/>
            <person name="Long H."/>
            <person name="Ramasamy R.K."/>
            <person name="Rodriguez J.C."/>
            <person name="Van S.L."/>
            <person name="Yuan L."/>
            <person name="Wang Z."/>
            <person name="Xia Z."/>
            <person name="Xiao L."/>
            <person name="Anderson O.D."/>
            <person name="Ouyang S."/>
            <person name="Liang Y."/>
            <person name="Zimin A.V."/>
            <person name="Pertea G."/>
            <person name="Qi P."/>
            <person name="Bennetzen J.L."/>
            <person name="Dai X."/>
            <person name="Dawson M.W."/>
            <person name="Muller H.G."/>
            <person name="Kugler K."/>
            <person name="Rivarola-Duarte L."/>
            <person name="Spannagl M."/>
            <person name="Mayer K.F.X."/>
            <person name="Lu F.H."/>
            <person name="Bevan M.W."/>
            <person name="Leroy P."/>
            <person name="Li P."/>
            <person name="You F.M."/>
            <person name="Sun Q."/>
            <person name="Liu Z."/>
            <person name="Lyons E."/>
            <person name="Wicker T."/>
            <person name="Salzberg S.L."/>
            <person name="Devos K.M."/>
            <person name="Dvorak J."/>
        </authorList>
    </citation>
    <scope>NUCLEOTIDE SEQUENCE [LARGE SCALE GENOMIC DNA]</scope>
    <source>
        <strain evidence="1">cv. AL8/78</strain>
    </source>
</reference>
<accession>A0A453SK20</accession>
<evidence type="ECO:0000313" key="2">
    <source>
        <dbReference type="Proteomes" id="UP000015105"/>
    </source>
</evidence>